<accession>A0A7X0HR06</accession>
<name>A0A7X0HR06_9BACI</name>
<protein>
    <submittedName>
        <fullName evidence="1">Flagellar biosynthesis protein</fullName>
    </submittedName>
</protein>
<keyword evidence="1" id="KW-0966">Cell projection</keyword>
<sequence length="99" mass="11028">MMTNRHYFNLMKRKKSGGPSAAVLQYDSENVRQLSVIGSAKGELAQLILETAIDNDMPIQKDSTLVANLLDTELAGVPPQLYAVMAEIFQLLEKVDQKY</sequence>
<dbReference type="RefSeq" id="WP_184524884.1">
    <property type="nucleotide sequence ID" value="NZ_JACHGK010000004.1"/>
</dbReference>
<dbReference type="SUPFAM" id="SSF160544">
    <property type="entry name" value="EscU C-terminal domain-like"/>
    <property type="match status" value="1"/>
</dbReference>
<dbReference type="Gene3D" id="3.40.1690.10">
    <property type="entry name" value="secretion proteins EscU"/>
    <property type="match status" value="1"/>
</dbReference>
<proteinExistence type="predicted"/>
<dbReference type="InterPro" id="IPR029025">
    <property type="entry name" value="T3SS_substrate_exporter_C"/>
</dbReference>
<comment type="caution">
    <text evidence="1">The sequence shown here is derived from an EMBL/GenBank/DDBJ whole genome shotgun (WGS) entry which is preliminary data.</text>
</comment>
<keyword evidence="1" id="KW-0282">Flagellum</keyword>
<dbReference type="AlphaFoldDB" id="A0A7X0HR06"/>
<evidence type="ECO:0000313" key="1">
    <source>
        <dbReference type="EMBL" id="MBB6445141.1"/>
    </source>
</evidence>
<reference evidence="1 2" key="1">
    <citation type="submission" date="2020-08" db="EMBL/GenBank/DDBJ databases">
        <title>Genomic Encyclopedia of Type Strains, Phase IV (KMG-IV): sequencing the most valuable type-strain genomes for metagenomic binning, comparative biology and taxonomic classification.</title>
        <authorList>
            <person name="Goeker M."/>
        </authorList>
    </citation>
    <scope>NUCLEOTIDE SEQUENCE [LARGE SCALE GENOMIC DNA]</scope>
    <source>
        <strain evidence="1 2">DSM 5391</strain>
    </source>
</reference>
<keyword evidence="2" id="KW-1185">Reference proteome</keyword>
<dbReference type="Proteomes" id="UP000531594">
    <property type="component" value="Unassembled WGS sequence"/>
</dbReference>
<gene>
    <name evidence="1" type="ORF">HNR53_001751</name>
</gene>
<keyword evidence="1" id="KW-0969">Cilium</keyword>
<evidence type="ECO:0000313" key="2">
    <source>
        <dbReference type="Proteomes" id="UP000531594"/>
    </source>
</evidence>
<dbReference type="EMBL" id="JACHGK010000004">
    <property type="protein sequence ID" value="MBB6445141.1"/>
    <property type="molecule type" value="Genomic_DNA"/>
</dbReference>
<organism evidence="1 2">
    <name type="scientific">Bacillus benzoevorans</name>
    <dbReference type="NCBI Taxonomy" id="1456"/>
    <lineage>
        <taxon>Bacteria</taxon>
        <taxon>Bacillati</taxon>
        <taxon>Bacillota</taxon>
        <taxon>Bacilli</taxon>
        <taxon>Bacillales</taxon>
        <taxon>Bacillaceae</taxon>
        <taxon>Bacillus</taxon>
    </lineage>
</organism>